<dbReference type="GO" id="GO:0016747">
    <property type="term" value="F:acyltransferase activity, transferring groups other than amino-acyl groups"/>
    <property type="evidence" value="ECO:0007669"/>
    <property type="project" value="InterPro"/>
</dbReference>
<evidence type="ECO:0000313" key="2">
    <source>
        <dbReference type="EMBL" id="KAF2168028.1"/>
    </source>
</evidence>
<dbReference type="Pfam" id="PF13302">
    <property type="entry name" value="Acetyltransf_3"/>
    <property type="match status" value="1"/>
</dbReference>
<dbReference type="Proteomes" id="UP000799537">
    <property type="component" value="Unassembled WGS sequence"/>
</dbReference>
<dbReference type="EMBL" id="ML993591">
    <property type="protein sequence ID" value="KAF2168028.1"/>
    <property type="molecule type" value="Genomic_DNA"/>
</dbReference>
<dbReference type="GeneID" id="54559145"/>
<gene>
    <name evidence="2" type="ORF">M409DRAFT_21474</name>
</gene>
<keyword evidence="3" id="KW-1185">Reference proteome</keyword>
<evidence type="ECO:0000259" key="1">
    <source>
        <dbReference type="Pfam" id="PF13302"/>
    </source>
</evidence>
<dbReference type="InterPro" id="IPR016181">
    <property type="entry name" value="Acyl_CoA_acyltransferase"/>
</dbReference>
<organism evidence="2 3">
    <name type="scientific">Zasmidium cellare ATCC 36951</name>
    <dbReference type="NCBI Taxonomy" id="1080233"/>
    <lineage>
        <taxon>Eukaryota</taxon>
        <taxon>Fungi</taxon>
        <taxon>Dikarya</taxon>
        <taxon>Ascomycota</taxon>
        <taxon>Pezizomycotina</taxon>
        <taxon>Dothideomycetes</taxon>
        <taxon>Dothideomycetidae</taxon>
        <taxon>Mycosphaerellales</taxon>
        <taxon>Mycosphaerellaceae</taxon>
        <taxon>Zasmidium</taxon>
    </lineage>
</organism>
<protein>
    <recommendedName>
        <fullName evidence="1">N-acetyltransferase domain-containing protein</fullName>
    </recommendedName>
</protein>
<name>A0A6A6CP48_ZASCE</name>
<accession>A0A6A6CP48</accession>
<feature type="domain" description="N-acetyltransferase" evidence="1">
    <location>
        <begin position="16"/>
        <end position="163"/>
    </location>
</feature>
<dbReference type="Gene3D" id="3.40.630.30">
    <property type="match status" value="1"/>
</dbReference>
<sequence length="163" mass="17934">MATLQTLFPPHLTTPRLTLQLYNRSPAHYTTLLSAMNSPTAHTHMGDFGVRTPAEFDAFNARARTLDARFQDGVADDDLYYLIRLGVGNAEGELVGGVSLSQRRARDSQGGEIVLPPDVGWCLLEGYMGRGYATEAAGELMRFAREVVGWREMVAFASERNPA</sequence>
<dbReference type="InterPro" id="IPR000182">
    <property type="entry name" value="GNAT_dom"/>
</dbReference>
<feature type="non-terminal residue" evidence="2">
    <location>
        <position position="163"/>
    </location>
</feature>
<dbReference type="PANTHER" id="PTHR43792:SF16">
    <property type="entry name" value="N-ACETYLTRANSFERASE DOMAIN-CONTAINING PROTEIN"/>
    <property type="match status" value="1"/>
</dbReference>
<dbReference type="SUPFAM" id="SSF55729">
    <property type="entry name" value="Acyl-CoA N-acyltransferases (Nat)"/>
    <property type="match status" value="1"/>
</dbReference>
<evidence type="ECO:0000313" key="3">
    <source>
        <dbReference type="Proteomes" id="UP000799537"/>
    </source>
</evidence>
<proteinExistence type="predicted"/>
<dbReference type="PANTHER" id="PTHR43792">
    <property type="entry name" value="GNAT FAMILY, PUTATIVE (AFU_ORTHOLOGUE AFUA_3G00765)-RELATED-RELATED"/>
    <property type="match status" value="1"/>
</dbReference>
<dbReference type="OrthoDB" id="630895at2759"/>
<dbReference type="RefSeq" id="XP_033668917.1">
    <property type="nucleotide sequence ID" value="XM_033805873.1"/>
</dbReference>
<dbReference type="InterPro" id="IPR051531">
    <property type="entry name" value="N-acetyltransferase"/>
</dbReference>
<reference evidence="2" key="1">
    <citation type="journal article" date="2020" name="Stud. Mycol.">
        <title>101 Dothideomycetes genomes: a test case for predicting lifestyles and emergence of pathogens.</title>
        <authorList>
            <person name="Haridas S."/>
            <person name="Albert R."/>
            <person name="Binder M."/>
            <person name="Bloem J."/>
            <person name="Labutti K."/>
            <person name="Salamov A."/>
            <person name="Andreopoulos B."/>
            <person name="Baker S."/>
            <person name="Barry K."/>
            <person name="Bills G."/>
            <person name="Bluhm B."/>
            <person name="Cannon C."/>
            <person name="Castanera R."/>
            <person name="Culley D."/>
            <person name="Daum C."/>
            <person name="Ezra D."/>
            <person name="Gonzalez J."/>
            <person name="Henrissat B."/>
            <person name="Kuo A."/>
            <person name="Liang C."/>
            <person name="Lipzen A."/>
            <person name="Lutzoni F."/>
            <person name="Magnuson J."/>
            <person name="Mondo S."/>
            <person name="Nolan M."/>
            <person name="Ohm R."/>
            <person name="Pangilinan J."/>
            <person name="Park H.-J."/>
            <person name="Ramirez L."/>
            <person name="Alfaro M."/>
            <person name="Sun H."/>
            <person name="Tritt A."/>
            <person name="Yoshinaga Y."/>
            <person name="Zwiers L.-H."/>
            <person name="Turgeon B."/>
            <person name="Goodwin S."/>
            <person name="Spatafora J."/>
            <person name="Crous P."/>
            <person name="Grigoriev I."/>
        </authorList>
    </citation>
    <scope>NUCLEOTIDE SEQUENCE</scope>
    <source>
        <strain evidence="2">ATCC 36951</strain>
    </source>
</reference>
<dbReference type="AlphaFoldDB" id="A0A6A6CP48"/>